<gene>
    <name evidence="1" type="ORF">TUM18999_51680</name>
    <name evidence="2" type="ORF">TUM20286_00390</name>
</gene>
<dbReference type="EMBL" id="AP023189">
    <property type="protein sequence ID" value="BCG26977.1"/>
    <property type="molecule type" value="Genomic_DNA"/>
</dbReference>
<sequence length="159" mass="17135">MGVSRAKRSMPMMLTCFRSSRSPKSSAHHCCPYLLPDSCTSDFRSASVRGGLIHRSGGIDSDTAIGYIGKTVLVELVWDDSEAPIWCCKHIVGVVLPMAGVYEEAFFMTIDGQCRERFPSEVFLSTIRTIQALWSRDPTIGAVDGGVCQSGEPGKGGAA</sequence>
<organism evidence="1 3">
    <name type="scientific">Pseudomonas tohonis</name>
    <dbReference type="NCBI Taxonomy" id="2725477"/>
    <lineage>
        <taxon>Bacteria</taxon>
        <taxon>Pseudomonadati</taxon>
        <taxon>Pseudomonadota</taxon>
        <taxon>Gammaproteobacteria</taxon>
        <taxon>Pseudomonadales</taxon>
        <taxon>Pseudomonadaceae</taxon>
        <taxon>Pseudomonas</taxon>
    </lineage>
</organism>
<evidence type="ECO:0000313" key="1">
    <source>
        <dbReference type="EMBL" id="BCG26977.1"/>
    </source>
</evidence>
<evidence type="ECO:0000313" key="4">
    <source>
        <dbReference type="Proteomes" id="UP001054892"/>
    </source>
</evidence>
<evidence type="ECO:0000313" key="3">
    <source>
        <dbReference type="Proteomes" id="UP000509383"/>
    </source>
</evidence>
<name>A0A6J4EB35_9PSED</name>
<accession>A0A6J4EB35</accession>
<reference evidence="1 3" key="1">
    <citation type="submission" date="2020-05" db="EMBL/GenBank/DDBJ databases">
        <title>Characterization of novel class B3 metallo-beta-lactamase from novel Pseudomonas species.</title>
        <authorList>
            <person name="Yamada K."/>
            <person name="Aoki K."/>
            <person name="Ishii Y."/>
        </authorList>
    </citation>
    <scope>NUCLEOTIDE SEQUENCE [LARGE SCALE GENOMIC DNA]</scope>
    <source>
        <strain evidence="1 3">TUM18999</strain>
        <strain evidence="2 4">TUM20286</strain>
    </source>
</reference>
<keyword evidence="4" id="KW-1185">Reference proteome</keyword>
<dbReference type="Proteomes" id="UP001054892">
    <property type="component" value="Unassembled WGS sequence"/>
</dbReference>
<dbReference type="EMBL" id="BQKM01000001">
    <property type="protein sequence ID" value="GJN50287.1"/>
    <property type="molecule type" value="Genomic_DNA"/>
</dbReference>
<protein>
    <submittedName>
        <fullName evidence="1">Uncharacterized protein</fullName>
    </submittedName>
</protein>
<evidence type="ECO:0000313" key="2">
    <source>
        <dbReference type="EMBL" id="GJN50287.1"/>
    </source>
</evidence>
<dbReference type="Proteomes" id="UP000509383">
    <property type="component" value="Chromosome"/>
</dbReference>
<dbReference type="AlphaFoldDB" id="A0A6J4EB35"/>
<dbReference type="KEGG" id="ptw:TUM18999_51680"/>
<proteinExistence type="predicted"/>